<keyword evidence="1" id="KW-0812">Transmembrane</keyword>
<keyword evidence="1" id="KW-0472">Membrane</keyword>
<organism evidence="2 3">
    <name type="scientific">Ceratitis capitata</name>
    <name type="common">Mediterranean fruit fly</name>
    <name type="synonym">Tephritis capitata</name>
    <dbReference type="NCBI Taxonomy" id="7213"/>
    <lineage>
        <taxon>Eukaryota</taxon>
        <taxon>Metazoa</taxon>
        <taxon>Ecdysozoa</taxon>
        <taxon>Arthropoda</taxon>
        <taxon>Hexapoda</taxon>
        <taxon>Insecta</taxon>
        <taxon>Pterygota</taxon>
        <taxon>Neoptera</taxon>
        <taxon>Endopterygota</taxon>
        <taxon>Diptera</taxon>
        <taxon>Brachycera</taxon>
        <taxon>Muscomorpha</taxon>
        <taxon>Tephritoidea</taxon>
        <taxon>Tephritidae</taxon>
        <taxon>Ceratitis</taxon>
        <taxon>Ceratitis</taxon>
    </lineage>
</organism>
<evidence type="ECO:0000313" key="3">
    <source>
        <dbReference type="Proteomes" id="UP000606786"/>
    </source>
</evidence>
<reference evidence="2" key="1">
    <citation type="submission" date="2020-11" db="EMBL/GenBank/DDBJ databases">
        <authorList>
            <person name="Whitehead M."/>
        </authorList>
    </citation>
    <scope>NUCLEOTIDE SEQUENCE</scope>
    <source>
        <strain evidence="2">EGII</strain>
    </source>
</reference>
<keyword evidence="1" id="KW-1133">Transmembrane helix</keyword>
<name>A0A811VBJ2_CERCA</name>
<dbReference type="AlphaFoldDB" id="A0A811VBJ2"/>
<feature type="transmembrane region" description="Helical" evidence="1">
    <location>
        <begin position="73"/>
        <end position="92"/>
    </location>
</feature>
<keyword evidence="3" id="KW-1185">Reference proteome</keyword>
<proteinExistence type="predicted"/>
<evidence type="ECO:0000256" key="1">
    <source>
        <dbReference type="SAM" id="Phobius"/>
    </source>
</evidence>
<dbReference type="EMBL" id="CAJHJT010000056">
    <property type="protein sequence ID" value="CAD7012351.1"/>
    <property type="molecule type" value="Genomic_DNA"/>
</dbReference>
<protein>
    <submittedName>
        <fullName evidence="2">(Mediterranean fruit fly) hypothetical protein</fullName>
    </submittedName>
</protein>
<sequence>MAVLRDCYCTVERLSAPIRSVWRIPPLVAIADVVVAVVRGVVRRRVPCADAPAQRSATSDSTDQHNLNACLRFVAGFCVVSLAAGWLFSALLRQQQ</sequence>
<gene>
    <name evidence="2" type="ORF">CCAP1982_LOCUS20445</name>
</gene>
<comment type="caution">
    <text evidence="2">The sequence shown here is derived from an EMBL/GenBank/DDBJ whole genome shotgun (WGS) entry which is preliminary data.</text>
</comment>
<dbReference type="Proteomes" id="UP000606786">
    <property type="component" value="Unassembled WGS sequence"/>
</dbReference>
<accession>A0A811VBJ2</accession>
<evidence type="ECO:0000313" key="2">
    <source>
        <dbReference type="EMBL" id="CAD7012351.1"/>
    </source>
</evidence>